<dbReference type="AlphaFoldDB" id="A0A9Y2AGV3"/>
<gene>
    <name evidence="1" type="ORF">P3F81_04115</name>
</gene>
<keyword evidence="2" id="KW-1185">Reference proteome</keyword>
<sequence length="59" mass="6555">MGIIGEKGIINYNAVNDDEESCIRVEVVEGDVVVVRIPILNLKNWLVVMKRLCGSLLIT</sequence>
<name>A0A9Y2AGV3_9FIRM</name>
<dbReference type="EMBL" id="CP120678">
    <property type="protein sequence ID" value="WIW71500.1"/>
    <property type="molecule type" value="Genomic_DNA"/>
</dbReference>
<proteinExistence type="predicted"/>
<dbReference type="KEGG" id="sgbi:P3F81_04115"/>
<evidence type="ECO:0000313" key="2">
    <source>
        <dbReference type="Proteomes" id="UP001243623"/>
    </source>
</evidence>
<evidence type="ECO:0000313" key="1">
    <source>
        <dbReference type="EMBL" id="WIW71500.1"/>
    </source>
</evidence>
<dbReference type="RefSeq" id="WP_147667781.1">
    <property type="nucleotide sequence ID" value="NZ_CP120678.1"/>
</dbReference>
<accession>A0A9Y2AGV3</accession>
<organism evidence="1 2">
    <name type="scientific">Selenobaculum gibii</name>
    <dbReference type="NCBI Taxonomy" id="3054208"/>
    <lineage>
        <taxon>Bacteria</taxon>
        <taxon>Bacillati</taxon>
        <taxon>Bacillota</taxon>
        <taxon>Negativicutes</taxon>
        <taxon>Selenomonadales</taxon>
        <taxon>Selenomonadaceae</taxon>
        <taxon>Selenobaculum</taxon>
    </lineage>
</organism>
<dbReference type="Proteomes" id="UP001243623">
    <property type="component" value="Chromosome"/>
</dbReference>
<protein>
    <submittedName>
        <fullName evidence="1">Uncharacterized protein</fullName>
    </submittedName>
</protein>
<reference evidence="1" key="1">
    <citation type="submission" date="2023-03" db="EMBL/GenBank/DDBJ databases">
        <title>Selenobaculum gbiensis gen. nov. sp. nov., a new bacterium isolated from the gut microbiota of IBD patient.</title>
        <authorList>
            <person name="Yeo S."/>
            <person name="Park H."/>
            <person name="Huh C.S."/>
        </authorList>
    </citation>
    <scope>NUCLEOTIDE SEQUENCE</scope>
    <source>
        <strain evidence="1">ICN-92133</strain>
    </source>
</reference>